<evidence type="ECO:0000313" key="9">
    <source>
        <dbReference type="EMBL" id="KAI8033551.1"/>
    </source>
</evidence>
<keyword evidence="4 8" id="KW-1133">Transmembrane helix</keyword>
<gene>
    <name evidence="9" type="ORF">M5D96_013699</name>
</gene>
<comment type="caution">
    <text evidence="9">The sequence shown here is derived from an EMBL/GenBank/DDBJ whole genome shotgun (WGS) entry which is preliminary data.</text>
</comment>
<feature type="transmembrane region" description="Helical" evidence="8">
    <location>
        <begin position="298"/>
        <end position="317"/>
    </location>
</feature>
<evidence type="ECO:0000256" key="6">
    <source>
        <dbReference type="ARBA" id="ARBA00023170"/>
    </source>
</evidence>
<dbReference type="Proteomes" id="UP001059596">
    <property type="component" value="Unassembled WGS sequence"/>
</dbReference>
<keyword evidence="10" id="KW-1185">Reference proteome</keyword>
<dbReference type="EMBL" id="JAMKOV010000126">
    <property type="protein sequence ID" value="KAI8033551.1"/>
    <property type="molecule type" value="Genomic_DNA"/>
</dbReference>
<proteinExistence type="predicted"/>
<dbReference type="OrthoDB" id="7845462at2759"/>
<accession>A0A9P9YAW1</accession>
<keyword evidence="2" id="KW-1003">Cell membrane</keyword>
<feature type="transmembrane region" description="Helical" evidence="8">
    <location>
        <begin position="520"/>
        <end position="545"/>
    </location>
</feature>
<dbReference type="PANTHER" id="PTHR42643:SF41">
    <property type="entry name" value="IONOTROPIC RECEPTOR 20A-RELATED"/>
    <property type="match status" value="1"/>
</dbReference>
<dbReference type="SUPFAM" id="SSF53850">
    <property type="entry name" value="Periplasmic binding protein-like II"/>
    <property type="match status" value="1"/>
</dbReference>
<evidence type="ECO:0000256" key="5">
    <source>
        <dbReference type="ARBA" id="ARBA00023136"/>
    </source>
</evidence>
<keyword evidence="3 8" id="KW-0812">Transmembrane</keyword>
<sequence length="552" mass="62842">MLASLNRSTADLYGLLVQFLLKGAPTLVYYNPEGLDCSWNLLWQRNLTTQPQIVWQRSHENSTLNFRFNGDIIMLACLAEGSSGATHLENLAGSLSHLRSVRLLIEVVAFSQDILASQLLSICLRASLLYVELYFQNSNHSPILYTYQAFPKFELVKRTISGAKGIELFANKLSNLQGHRLRVMPDLSPPNTFDYRDASGEQRVAGYLWDFMATFAGRKNASLEVIRPQWQAGGAPESAYMQEYAANGSIDVGLTTAGITKRNFGAIHQYTYPILITSWCTMLPVERHLQTVDLFDRILCPALAVILIVTILVSWLLLRHLSYLKSLRLARIVLRLLALLLMTTCSAQLLSLLISPPYQERITSFDDMLDGDLRILAVRGEFYDFDGSFRARYAGLFHLTDDPEEFYYLRNHFNTTWAYTVPFTKWLVINYQQQHFAKPLFRLAKDLCFLEFIPTSIVVAPYSIYWESLKDFTLAVEQSGLVTHWIRKSFNDLVKAGKMSIKDYSQLVELKSLDIGDLELAWRICGAAVLAAIAIFLMEFIFFYVNAFLNNL</sequence>
<evidence type="ECO:0000256" key="1">
    <source>
        <dbReference type="ARBA" id="ARBA00004651"/>
    </source>
</evidence>
<evidence type="ECO:0000256" key="8">
    <source>
        <dbReference type="SAM" id="Phobius"/>
    </source>
</evidence>
<organism evidence="9 10">
    <name type="scientific">Drosophila gunungcola</name>
    <name type="common">fruit fly</name>
    <dbReference type="NCBI Taxonomy" id="103775"/>
    <lineage>
        <taxon>Eukaryota</taxon>
        <taxon>Metazoa</taxon>
        <taxon>Ecdysozoa</taxon>
        <taxon>Arthropoda</taxon>
        <taxon>Hexapoda</taxon>
        <taxon>Insecta</taxon>
        <taxon>Pterygota</taxon>
        <taxon>Neoptera</taxon>
        <taxon>Endopterygota</taxon>
        <taxon>Diptera</taxon>
        <taxon>Brachycera</taxon>
        <taxon>Muscomorpha</taxon>
        <taxon>Ephydroidea</taxon>
        <taxon>Drosophilidae</taxon>
        <taxon>Drosophila</taxon>
        <taxon>Sophophora</taxon>
    </lineage>
</organism>
<dbReference type="PANTHER" id="PTHR42643">
    <property type="entry name" value="IONOTROPIC RECEPTOR 20A-RELATED"/>
    <property type="match status" value="1"/>
</dbReference>
<reference evidence="9" key="1">
    <citation type="journal article" date="2023" name="Genome Biol. Evol.">
        <title>Long-read-based Genome Assembly of Drosophila gunungcola Reveals Fewer Chemosensory Genes in Flower-breeding Species.</title>
        <authorList>
            <person name="Negi A."/>
            <person name="Liao B.Y."/>
            <person name="Yeh S.D."/>
        </authorList>
    </citation>
    <scope>NUCLEOTIDE SEQUENCE</scope>
    <source>
        <strain evidence="9">Sukarami</strain>
    </source>
</reference>
<name>A0A9P9YAW1_9MUSC</name>
<dbReference type="AlphaFoldDB" id="A0A9P9YAW1"/>
<dbReference type="InterPro" id="IPR052192">
    <property type="entry name" value="Insect_Ionotropic_Sensory_Rcpt"/>
</dbReference>
<protein>
    <submittedName>
        <fullName evidence="9">Uncharacterized protein</fullName>
    </submittedName>
</protein>
<evidence type="ECO:0000256" key="4">
    <source>
        <dbReference type="ARBA" id="ARBA00022989"/>
    </source>
</evidence>
<keyword evidence="6" id="KW-0675">Receptor</keyword>
<comment type="subcellular location">
    <subcellularLocation>
        <location evidence="1">Cell membrane</location>
        <topology evidence="1">Multi-pass membrane protein</topology>
    </subcellularLocation>
</comment>
<feature type="transmembrane region" description="Helical" evidence="8">
    <location>
        <begin position="332"/>
        <end position="354"/>
    </location>
</feature>
<evidence type="ECO:0000256" key="7">
    <source>
        <dbReference type="ARBA" id="ARBA00023180"/>
    </source>
</evidence>
<keyword evidence="7" id="KW-0325">Glycoprotein</keyword>
<dbReference type="GO" id="GO:0005886">
    <property type="term" value="C:plasma membrane"/>
    <property type="evidence" value="ECO:0007669"/>
    <property type="project" value="UniProtKB-SubCell"/>
</dbReference>
<keyword evidence="5 8" id="KW-0472">Membrane</keyword>
<evidence type="ECO:0000256" key="2">
    <source>
        <dbReference type="ARBA" id="ARBA00022475"/>
    </source>
</evidence>
<evidence type="ECO:0000256" key="3">
    <source>
        <dbReference type="ARBA" id="ARBA00022692"/>
    </source>
</evidence>
<evidence type="ECO:0000313" key="10">
    <source>
        <dbReference type="Proteomes" id="UP001059596"/>
    </source>
</evidence>